<feature type="binding site" evidence="17">
    <location>
        <begin position="382"/>
        <end position="387"/>
    </location>
    <ligand>
        <name>ATP</name>
        <dbReference type="ChEBI" id="CHEBI:30616"/>
    </ligand>
</feature>
<feature type="binding site" evidence="17">
    <location>
        <position position="1191"/>
    </location>
    <ligand>
        <name>ATP</name>
        <dbReference type="ChEBI" id="CHEBI:30616"/>
    </ligand>
</feature>
<keyword evidence="7" id="KW-0677">Repeat</keyword>
<dbReference type="InterPro" id="IPR018297">
    <property type="entry name" value="A/G_cyclase_CS"/>
</dbReference>
<feature type="binding site" evidence="17">
    <location>
        <position position="1024"/>
    </location>
    <ligand>
        <name>ATP</name>
        <dbReference type="ChEBI" id="CHEBI:30616"/>
    </ligand>
</feature>
<evidence type="ECO:0000256" key="19">
    <source>
        <dbReference type="RuleBase" id="RU000405"/>
    </source>
</evidence>
<feature type="binding site" evidence="18">
    <location>
        <position position="382"/>
    </location>
    <ligand>
        <name>Mg(2+)</name>
        <dbReference type="ChEBI" id="CHEBI:18420"/>
        <label>1</label>
        <note>catalytic</note>
    </ligand>
</feature>
<dbReference type="GO" id="GO:0005524">
    <property type="term" value="F:ATP binding"/>
    <property type="evidence" value="ECO:0007669"/>
    <property type="project" value="UniProtKB-UniRule"/>
</dbReference>
<feature type="binding site" evidence="18">
    <location>
        <position position="382"/>
    </location>
    <ligand>
        <name>Mg(2+)</name>
        <dbReference type="ChEBI" id="CHEBI:18420"/>
        <label>2</label>
        <note>catalytic</note>
    </ligand>
</feature>
<keyword evidence="14" id="KW-0325">Glycoprotein</keyword>
<dbReference type="GO" id="GO:0035556">
    <property type="term" value="P:intracellular signal transduction"/>
    <property type="evidence" value="ECO:0007669"/>
    <property type="project" value="InterPro"/>
</dbReference>
<evidence type="ECO:0000256" key="12">
    <source>
        <dbReference type="ARBA" id="ARBA00022998"/>
    </source>
</evidence>
<keyword evidence="10 16" id="KW-0460">Magnesium</keyword>
<evidence type="ECO:0000256" key="11">
    <source>
        <dbReference type="ARBA" id="ARBA00022989"/>
    </source>
</evidence>
<evidence type="ECO:0000256" key="18">
    <source>
        <dbReference type="PIRSR" id="PIRSR039050-51"/>
    </source>
</evidence>
<evidence type="ECO:0000256" key="3">
    <source>
        <dbReference type="ARBA" id="ARBA00004141"/>
    </source>
</evidence>
<evidence type="ECO:0000256" key="5">
    <source>
        <dbReference type="ARBA" id="ARBA00022692"/>
    </source>
</evidence>
<dbReference type="FunFam" id="3.30.70.1230:FF:000002">
    <property type="entry name" value="Adenylate cyclase"/>
    <property type="match status" value="1"/>
</dbReference>
<feature type="transmembrane region" description="Helical" evidence="21">
    <location>
        <begin position="852"/>
        <end position="870"/>
    </location>
</feature>
<feature type="region of interest" description="Disordered" evidence="20">
    <location>
        <begin position="1212"/>
        <end position="1233"/>
    </location>
</feature>
<dbReference type="RefSeq" id="XP_022648417.1">
    <property type="nucleotide sequence ID" value="XM_022792682.1"/>
</dbReference>
<organism evidence="23 24">
    <name type="scientific">Varroa destructor</name>
    <name type="common">Honeybee mite</name>
    <dbReference type="NCBI Taxonomy" id="109461"/>
    <lineage>
        <taxon>Eukaryota</taxon>
        <taxon>Metazoa</taxon>
        <taxon>Ecdysozoa</taxon>
        <taxon>Arthropoda</taxon>
        <taxon>Chelicerata</taxon>
        <taxon>Arachnida</taxon>
        <taxon>Acari</taxon>
        <taxon>Parasitiformes</taxon>
        <taxon>Mesostigmata</taxon>
        <taxon>Gamasina</taxon>
        <taxon>Dermanyssoidea</taxon>
        <taxon>Varroidae</taxon>
        <taxon>Varroa</taxon>
    </lineage>
</organism>
<dbReference type="EnsemblMetazoa" id="XM_022792682">
    <property type="protein sequence ID" value="XP_022648417"/>
    <property type="gene ID" value="LOC111245001"/>
</dbReference>
<evidence type="ECO:0000256" key="20">
    <source>
        <dbReference type="SAM" id="MobiDB-lite"/>
    </source>
</evidence>
<comment type="subcellular location">
    <subcellularLocation>
        <location evidence="3">Membrane</location>
        <topology evidence="3">Multi-pass membrane protein</topology>
    </subcellularLocation>
</comment>
<accession>A0A7M7MAS5</accession>
<evidence type="ECO:0000256" key="6">
    <source>
        <dbReference type="ARBA" id="ARBA00022723"/>
    </source>
</evidence>
<keyword evidence="15 16" id="KW-0456">Lyase</keyword>
<feature type="transmembrane region" description="Helical" evidence="21">
    <location>
        <begin position="283"/>
        <end position="303"/>
    </location>
</feature>
<feature type="transmembrane region" description="Helical" evidence="21">
    <location>
        <begin position="740"/>
        <end position="760"/>
    </location>
</feature>
<dbReference type="OMA" id="QMTHINE"/>
<dbReference type="GO" id="GO:0046872">
    <property type="term" value="F:metal ion binding"/>
    <property type="evidence" value="ECO:0007669"/>
    <property type="project" value="UniProtKB-KW"/>
</dbReference>
<evidence type="ECO:0000256" key="8">
    <source>
        <dbReference type="ARBA" id="ARBA00022741"/>
    </source>
</evidence>
<evidence type="ECO:0000256" key="15">
    <source>
        <dbReference type="ARBA" id="ARBA00023239"/>
    </source>
</evidence>
<dbReference type="KEGG" id="vde:111245001"/>
<dbReference type="InParanoid" id="A0A7M7MAS5"/>
<dbReference type="GO" id="GO:0005886">
    <property type="term" value="C:plasma membrane"/>
    <property type="evidence" value="ECO:0007669"/>
    <property type="project" value="InterPro"/>
</dbReference>
<feature type="transmembrane region" description="Helical" evidence="21">
    <location>
        <begin position="118"/>
        <end position="140"/>
    </location>
</feature>
<dbReference type="InterPro" id="IPR029787">
    <property type="entry name" value="Nucleotide_cyclase"/>
</dbReference>
<dbReference type="EC" id="4.6.1.1" evidence="4 16"/>
<dbReference type="SUPFAM" id="SSF55073">
    <property type="entry name" value="Nucleotide cyclase"/>
    <property type="match status" value="2"/>
</dbReference>
<evidence type="ECO:0000256" key="13">
    <source>
        <dbReference type="ARBA" id="ARBA00023136"/>
    </source>
</evidence>
<dbReference type="EnsemblMetazoa" id="XM_022792692">
    <property type="protein sequence ID" value="XP_022648427"/>
    <property type="gene ID" value="LOC111245001"/>
</dbReference>
<feature type="binding site" evidence="17">
    <location>
        <begin position="1144"/>
        <end position="1146"/>
    </location>
    <ligand>
        <name>ATP</name>
        <dbReference type="ChEBI" id="CHEBI:30616"/>
    </ligand>
</feature>
<keyword evidence="6 16" id="KW-0479">Metal-binding</keyword>
<protein>
    <recommendedName>
        <fullName evidence="4 16">adenylate cyclase</fullName>
        <ecNumber evidence="4 16">4.6.1.1</ecNumber>
    </recommendedName>
</protein>
<feature type="binding site" evidence="18">
    <location>
        <position position="426"/>
    </location>
    <ligand>
        <name>Mg(2+)</name>
        <dbReference type="ChEBI" id="CHEBI:18420"/>
        <label>1</label>
        <note>catalytic</note>
    </ligand>
</feature>
<evidence type="ECO:0000256" key="14">
    <source>
        <dbReference type="ARBA" id="ARBA00023180"/>
    </source>
</evidence>
<evidence type="ECO:0000256" key="2">
    <source>
        <dbReference type="ARBA" id="ARBA00001936"/>
    </source>
</evidence>
<reference evidence="23" key="1">
    <citation type="submission" date="2021-01" db="UniProtKB">
        <authorList>
            <consortium name="EnsemblMetazoa"/>
        </authorList>
    </citation>
    <scope>IDENTIFICATION</scope>
</reference>
<evidence type="ECO:0000256" key="16">
    <source>
        <dbReference type="PIRNR" id="PIRNR039050"/>
    </source>
</evidence>
<dbReference type="OrthoDB" id="6425946at2759"/>
<evidence type="ECO:0000256" key="9">
    <source>
        <dbReference type="ARBA" id="ARBA00022840"/>
    </source>
</evidence>
<feature type="transmembrane region" description="Helical" evidence="21">
    <location>
        <begin position="63"/>
        <end position="85"/>
    </location>
</feature>
<evidence type="ECO:0000256" key="7">
    <source>
        <dbReference type="ARBA" id="ARBA00022737"/>
    </source>
</evidence>
<dbReference type="PIRSF" id="PIRSF039050">
    <property type="entry name" value="Ade_cyc"/>
    <property type="match status" value="1"/>
</dbReference>
<comment type="similarity">
    <text evidence="16 19">Belongs to the adenylyl cyclase class-4/guanylyl cyclase family.</text>
</comment>
<dbReference type="GO" id="GO:0004016">
    <property type="term" value="F:adenylate cyclase activity"/>
    <property type="evidence" value="ECO:0007669"/>
    <property type="project" value="UniProtKB-EC"/>
</dbReference>
<proteinExistence type="inferred from homology"/>
<dbReference type="Pfam" id="PF16214">
    <property type="entry name" value="AC_N"/>
    <property type="match status" value="2"/>
</dbReference>
<dbReference type="PROSITE" id="PS50125">
    <property type="entry name" value="GUANYLATE_CYCLASE_2"/>
    <property type="match status" value="2"/>
</dbReference>
<feature type="transmembrane region" description="Helical" evidence="21">
    <location>
        <begin position="686"/>
        <end position="707"/>
    </location>
</feature>
<feature type="binding site" evidence="18">
    <location>
        <position position="383"/>
    </location>
    <ligand>
        <name>Mg(2+)</name>
        <dbReference type="ChEBI" id="CHEBI:18420"/>
        <label>2</label>
        <note>catalytic</note>
    </ligand>
</feature>
<dbReference type="PANTHER" id="PTHR45627:SF16">
    <property type="entry name" value="ADENYLATE CYCLASE"/>
    <property type="match status" value="1"/>
</dbReference>
<comment type="cofactor">
    <cofactor evidence="18">
        <name>Mg(2+)</name>
        <dbReference type="ChEBI" id="CHEBI:18420"/>
    </cofactor>
    <cofactor evidence="18">
        <name>Mn(2+)</name>
        <dbReference type="ChEBI" id="CHEBI:29035"/>
    </cofactor>
    <text evidence="18">Binds 2 magnesium ions per subunit. Is also active with manganese (in vitro).</text>
</comment>
<evidence type="ECO:0000313" key="24">
    <source>
        <dbReference type="Proteomes" id="UP000594260"/>
    </source>
</evidence>
<dbReference type="SMART" id="SM00044">
    <property type="entry name" value="CYCc"/>
    <property type="match status" value="2"/>
</dbReference>
<feature type="region of interest" description="Disordered" evidence="20">
    <location>
        <begin position="1042"/>
        <end position="1088"/>
    </location>
</feature>
<sequence>MEEQTFIMDAPARERCCNCINDGDMVCDYLTCGLISCYTRQRMRRRSDALYQRYFLHLNKRSVSALTGMMSLICLLVVVLELVIYQRFSPTFIAALGALSLLYLGICYLSLQSFFRQTALVLSNHVILASFVSLAALLAVDIIDVTRDGTSPEYQDEKYHTKTSPRLYSGLWLCMLLIYKAYTLVPVRLTTSALTGATILAAYIGCEWLALERGWTRSVSGSGATGTHYSGFGSGGGNVSNHSLPEQATQKVFDFVSNGSSPIRVIGYSGYADANTQTGSRTAINLLLFDLLMLLGANGIAAFSHYPSKRSQKQAFVETRGCIKARLNIQRENQKQEQLLLSVLPRHVALEMKADIVNKPQDSMFHKIYIQRHNNVSILFADICGFTSLSSQCTAEEVVKMLNELFARFDRLAAENHCLRIKILGDCYYCVCGLPDPRPDHAHCCVEMGLDMIEAIGLVRDVTGVDVNMRVGIHTGRVHCGVLGLRKWQFDVWSNDVTLANYMEAGGIPGRVHITQETFMCLGDDYEVEDGDGGSRHNYLRDNNIQTFLIVADDAKRLAQSGDQHQSGLLHSVSKEIRMMGMANQTGRDKFHNRSWKKTGSGFEALKKNSHDEVNDYLSRAIEAHSIEQLRTEHCNKVTLEFLDGKLESKFSKQDEPMLAVYLTSSQICLVVNFIAQALLFDMSAWKSAGVFTSIAILMIMITAAALQLMRSHQSPTSATSMNRWTITFLRALEVKRRNGQVVCAVAFAILYICNFALMASPEINPQFVYCPLDVNLNIDGEPLSDALSAQQRKTNNGSTTIENLDLLDQVQDAEVCTPIYNVNIPERQLVCALLLMMACASTLVFSTVQKFFVFISIVAAFLGLSFSLWEHQFWLLGKHEFAPLLAKVCAAFILVTFVVVLTVHGFQNEASSRLDFLWKLQAIQEKNEMADLQAYNRKLLSNILPVHIAEYFLSSDHSNEDLYHEQLDNVAVMFASIPNFSEFYVELEGNNEGVECLRLLNEIIADFDELLSEDRFSCIEKIKTTGYTYMAAAGLLPSKSITNSSNGEKANKAHQQEPGQQQDGREQTQQPGDTQNKSSMANNSSKRCSTEENVVALAEYALAIRKQLQYVNEHSFNHFKIRVGLNVGPVVAGVIGAKKPHYDIWGNAVNVASRMDSTGEPNKIQVTHEVYRILEPLGYPLQCRGPIKVKGKGEMVTYFLLAGRSDQLQREASIKQSSNTGGTNHVDAASNL</sequence>
<feature type="compositionally biased region" description="Polar residues" evidence="20">
    <location>
        <begin position="1215"/>
        <end position="1224"/>
    </location>
</feature>
<feature type="transmembrane region" description="Helical" evidence="21">
    <location>
        <begin position="828"/>
        <end position="845"/>
    </location>
</feature>
<feature type="transmembrane region" description="Helical" evidence="21">
    <location>
        <begin position="659"/>
        <end position="680"/>
    </location>
</feature>
<comment type="cofactor">
    <cofactor evidence="2">
        <name>Mn(2+)</name>
        <dbReference type="ChEBI" id="CHEBI:29035"/>
    </cofactor>
</comment>
<comment type="function">
    <text evidence="16">Catalyzes the formation of the signaling molecule cAMP in response to G-protein signaling.</text>
</comment>
<feature type="domain" description="Guanylate cyclase" evidence="22">
    <location>
        <begin position="377"/>
        <end position="504"/>
    </location>
</feature>
<dbReference type="PANTHER" id="PTHR45627">
    <property type="entry name" value="ADENYLATE CYCLASE TYPE 1"/>
    <property type="match status" value="1"/>
</dbReference>
<dbReference type="PROSITE" id="PS00452">
    <property type="entry name" value="GUANYLATE_CYCLASE_1"/>
    <property type="match status" value="2"/>
</dbReference>
<keyword evidence="5 21" id="KW-0812">Transmembrane</keyword>
<feature type="transmembrane region" description="Helical" evidence="21">
    <location>
        <begin position="192"/>
        <end position="211"/>
    </location>
</feature>
<evidence type="ECO:0000259" key="22">
    <source>
        <dbReference type="PROSITE" id="PS50125"/>
    </source>
</evidence>
<feature type="binding site" evidence="17">
    <location>
        <begin position="424"/>
        <end position="426"/>
    </location>
    <ligand>
        <name>ATP</name>
        <dbReference type="ChEBI" id="CHEBI:30616"/>
    </ligand>
</feature>
<feature type="binding site" evidence="17">
    <location>
        <position position="470"/>
    </location>
    <ligand>
        <name>ATP</name>
        <dbReference type="ChEBI" id="CHEBI:30616"/>
    </ligand>
</feature>
<comment type="catalytic activity">
    <reaction evidence="1 16">
        <text>ATP = 3',5'-cyclic AMP + diphosphate</text>
        <dbReference type="Rhea" id="RHEA:15389"/>
        <dbReference type="ChEBI" id="CHEBI:30616"/>
        <dbReference type="ChEBI" id="CHEBI:33019"/>
        <dbReference type="ChEBI" id="CHEBI:58165"/>
        <dbReference type="EC" id="4.6.1.1"/>
    </reaction>
</comment>
<dbReference type="RefSeq" id="XP_022648427.1">
    <property type="nucleotide sequence ID" value="XM_022792692.1"/>
</dbReference>
<evidence type="ECO:0000256" key="4">
    <source>
        <dbReference type="ARBA" id="ARBA00012201"/>
    </source>
</evidence>
<evidence type="ECO:0000256" key="21">
    <source>
        <dbReference type="SAM" id="Phobius"/>
    </source>
</evidence>
<name>A0A7M7MAS5_VARDE</name>
<dbReference type="GO" id="GO:0006171">
    <property type="term" value="P:cAMP biosynthetic process"/>
    <property type="evidence" value="ECO:0007669"/>
    <property type="project" value="UniProtKB-KW"/>
</dbReference>
<dbReference type="Gene3D" id="3.30.70.1230">
    <property type="entry name" value="Nucleotide cyclase"/>
    <property type="match status" value="2"/>
</dbReference>
<dbReference type="Proteomes" id="UP000594260">
    <property type="component" value="Unplaced"/>
</dbReference>
<dbReference type="InterPro" id="IPR001054">
    <property type="entry name" value="A/G_cyclase"/>
</dbReference>
<feature type="compositionally biased region" description="Low complexity" evidence="20">
    <location>
        <begin position="1060"/>
        <end position="1073"/>
    </location>
</feature>
<keyword evidence="13 16" id="KW-0472">Membrane</keyword>
<keyword evidence="8 16" id="KW-0547">Nucleotide-binding</keyword>
<dbReference type="InterPro" id="IPR009398">
    <property type="entry name" value="Adcy_conserved_dom"/>
</dbReference>
<dbReference type="Pfam" id="PF00211">
    <property type="entry name" value="Guanylate_cyc"/>
    <property type="match status" value="3"/>
</dbReference>
<dbReference type="Pfam" id="PF06327">
    <property type="entry name" value="Adcy_cons_dom"/>
    <property type="match status" value="1"/>
</dbReference>
<feature type="binding site" evidence="18">
    <location>
        <position position="426"/>
    </location>
    <ligand>
        <name>Mg(2+)</name>
        <dbReference type="ChEBI" id="CHEBI:18420"/>
        <label>2</label>
        <note>catalytic</note>
    </ligand>
</feature>
<evidence type="ECO:0000256" key="10">
    <source>
        <dbReference type="ARBA" id="ARBA00022842"/>
    </source>
</evidence>
<dbReference type="CDD" id="cd07302">
    <property type="entry name" value="CHD"/>
    <property type="match status" value="2"/>
</dbReference>
<dbReference type="GO" id="GO:0007189">
    <property type="term" value="P:adenylate cyclase-activating G protein-coupled receptor signaling pathway"/>
    <property type="evidence" value="ECO:0007669"/>
    <property type="project" value="TreeGrafter"/>
</dbReference>
<dbReference type="AlphaFoldDB" id="A0A7M7MAS5"/>
<dbReference type="InterPro" id="IPR032628">
    <property type="entry name" value="AC_N"/>
</dbReference>
<dbReference type="InterPro" id="IPR030672">
    <property type="entry name" value="Adcy"/>
</dbReference>
<feature type="domain" description="Guanylate cyclase" evidence="22">
    <location>
        <begin position="972"/>
        <end position="1157"/>
    </location>
</feature>
<feature type="compositionally biased region" description="Polar residues" evidence="20">
    <location>
        <begin position="1074"/>
        <end position="1088"/>
    </location>
</feature>
<evidence type="ECO:0000256" key="1">
    <source>
        <dbReference type="ARBA" id="ARBA00001593"/>
    </source>
</evidence>
<feature type="transmembrane region" description="Helical" evidence="21">
    <location>
        <begin position="91"/>
        <end position="111"/>
    </location>
</feature>
<keyword evidence="24" id="KW-1185">Reference proteome</keyword>
<feature type="binding site" evidence="17">
    <location>
        <begin position="1151"/>
        <end position="1155"/>
    </location>
    <ligand>
        <name>ATP</name>
        <dbReference type="ChEBI" id="CHEBI:30616"/>
    </ligand>
</feature>
<feature type="transmembrane region" description="Helical" evidence="21">
    <location>
        <begin position="882"/>
        <end position="904"/>
    </location>
</feature>
<evidence type="ECO:0000256" key="17">
    <source>
        <dbReference type="PIRSR" id="PIRSR039050-50"/>
    </source>
</evidence>
<keyword evidence="11 21" id="KW-1133">Transmembrane helix</keyword>
<dbReference type="GeneID" id="111245001"/>
<keyword evidence="18" id="KW-0464">Manganese</keyword>
<keyword evidence="9 16" id="KW-0067">ATP-binding</keyword>
<evidence type="ECO:0000313" key="23">
    <source>
        <dbReference type="EnsemblMetazoa" id="XP_022648427"/>
    </source>
</evidence>
<keyword evidence="12 16" id="KW-0115">cAMP biosynthesis</keyword>